<dbReference type="InterPro" id="IPR036938">
    <property type="entry name" value="PAP2/HPO_sf"/>
</dbReference>
<gene>
    <name evidence="3" type="ORF">Gferi_22910</name>
</gene>
<dbReference type="OrthoDB" id="9789113at2"/>
<feature type="transmembrane region" description="Helical" evidence="1">
    <location>
        <begin position="35"/>
        <end position="52"/>
    </location>
</feature>
<keyword evidence="1" id="KW-0812">Transmembrane</keyword>
<sequence length="170" mass="18883">MLGMFAIDERIFKFLFGITGQFQWIGRWMVFITEWSSKVFAVIYLSSIVCVVRQGNTLLIPLVLGPALGLGTVYIIRFFYYRPRPFTRLKVQSLIDHEESSSLPSKHALSAFVIATSVLCIYPVPGYGILLLASITGISRIMVGVHYPLDIIFGAVLGIIIGIGTFSFLA</sequence>
<evidence type="ECO:0000313" key="3">
    <source>
        <dbReference type="EMBL" id="AOT72138.1"/>
    </source>
</evidence>
<dbReference type="InterPro" id="IPR000326">
    <property type="entry name" value="PAP2/HPO"/>
</dbReference>
<dbReference type="Proteomes" id="UP000095743">
    <property type="component" value="Chromosome"/>
</dbReference>
<dbReference type="AlphaFoldDB" id="A0A1D8GMI6"/>
<dbReference type="Gene3D" id="1.20.144.10">
    <property type="entry name" value="Phosphatidic acid phosphatase type 2/haloperoxidase"/>
    <property type="match status" value="1"/>
</dbReference>
<feature type="transmembrane region" description="Helical" evidence="1">
    <location>
        <begin position="109"/>
        <end position="135"/>
    </location>
</feature>
<dbReference type="Pfam" id="PF01569">
    <property type="entry name" value="PAP2"/>
    <property type="match status" value="1"/>
</dbReference>
<dbReference type="PANTHER" id="PTHR14969">
    <property type="entry name" value="SPHINGOSINE-1-PHOSPHATE PHOSPHOHYDROLASE"/>
    <property type="match status" value="1"/>
</dbReference>
<dbReference type="EMBL" id="CP017269">
    <property type="protein sequence ID" value="AOT72138.1"/>
    <property type="molecule type" value="Genomic_DNA"/>
</dbReference>
<dbReference type="STRING" id="1424294.Gferi_22910"/>
<keyword evidence="1" id="KW-0472">Membrane</keyword>
<feature type="domain" description="Phosphatidic acid phosphatase type 2/haloperoxidase" evidence="2">
    <location>
        <begin position="59"/>
        <end position="166"/>
    </location>
</feature>
<feature type="transmembrane region" description="Helical" evidence="1">
    <location>
        <begin position="59"/>
        <end position="80"/>
    </location>
</feature>
<protein>
    <recommendedName>
        <fullName evidence="2">Phosphatidic acid phosphatase type 2/haloperoxidase domain-containing protein</fullName>
    </recommendedName>
</protein>
<dbReference type="SUPFAM" id="SSF48317">
    <property type="entry name" value="Acid phosphatase/Vanadium-dependent haloperoxidase"/>
    <property type="match status" value="1"/>
</dbReference>
<keyword evidence="4" id="KW-1185">Reference proteome</keyword>
<feature type="transmembrane region" description="Helical" evidence="1">
    <location>
        <begin position="147"/>
        <end position="169"/>
    </location>
</feature>
<evidence type="ECO:0000256" key="1">
    <source>
        <dbReference type="SAM" id="Phobius"/>
    </source>
</evidence>
<accession>A0A1D8GMI6</accession>
<keyword evidence="1" id="KW-1133">Transmembrane helix</keyword>
<evidence type="ECO:0000313" key="4">
    <source>
        <dbReference type="Proteomes" id="UP000095743"/>
    </source>
</evidence>
<evidence type="ECO:0000259" key="2">
    <source>
        <dbReference type="SMART" id="SM00014"/>
    </source>
</evidence>
<organism evidence="3 4">
    <name type="scientific">Geosporobacter ferrireducens</name>
    <dbReference type="NCBI Taxonomy" id="1424294"/>
    <lineage>
        <taxon>Bacteria</taxon>
        <taxon>Bacillati</taxon>
        <taxon>Bacillota</taxon>
        <taxon>Clostridia</taxon>
        <taxon>Peptostreptococcales</taxon>
        <taxon>Thermotaleaceae</taxon>
        <taxon>Geosporobacter</taxon>
    </lineage>
</organism>
<dbReference type="KEGG" id="gfe:Gferi_22910"/>
<proteinExistence type="predicted"/>
<dbReference type="PANTHER" id="PTHR14969:SF13">
    <property type="entry name" value="AT30094P"/>
    <property type="match status" value="1"/>
</dbReference>
<dbReference type="SMART" id="SM00014">
    <property type="entry name" value="acidPPc"/>
    <property type="match status" value="1"/>
</dbReference>
<reference evidence="3 4" key="1">
    <citation type="submission" date="2016-09" db="EMBL/GenBank/DDBJ databases">
        <title>Genomic analysis reveals versatility of anaerobic energy metabolism of Geosporobacter ferrireducens IRF9 of phylum Firmicutes.</title>
        <authorList>
            <person name="Kim S.-J."/>
        </authorList>
    </citation>
    <scope>NUCLEOTIDE SEQUENCE [LARGE SCALE GENOMIC DNA]</scope>
    <source>
        <strain evidence="3 4">IRF9</strain>
    </source>
</reference>
<name>A0A1D8GMI6_9FIRM</name>